<evidence type="ECO:0000313" key="2">
    <source>
        <dbReference type="Proteomes" id="UP001469553"/>
    </source>
</evidence>
<sequence length="82" mass="8698">MTERLALGGCLWSTAPKKAAVVLALAIKSPEPPSPTQKKIGGTGNLSRSIDVRLEHTTLVKAEEVVTPRGAFSELMLSGKKK</sequence>
<dbReference type="Proteomes" id="UP001469553">
    <property type="component" value="Unassembled WGS sequence"/>
</dbReference>
<organism evidence="1 2">
    <name type="scientific">Ameca splendens</name>
    <dbReference type="NCBI Taxonomy" id="208324"/>
    <lineage>
        <taxon>Eukaryota</taxon>
        <taxon>Metazoa</taxon>
        <taxon>Chordata</taxon>
        <taxon>Craniata</taxon>
        <taxon>Vertebrata</taxon>
        <taxon>Euteleostomi</taxon>
        <taxon>Actinopterygii</taxon>
        <taxon>Neopterygii</taxon>
        <taxon>Teleostei</taxon>
        <taxon>Neoteleostei</taxon>
        <taxon>Acanthomorphata</taxon>
        <taxon>Ovalentaria</taxon>
        <taxon>Atherinomorphae</taxon>
        <taxon>Cyprinodontiformes</taxon>
        <taxon>Goodeidae</taxon>
        <taxon>Ameca</taxon>
    </lineage>
</organism>
<gene>
    <name evidence="1" type="ORF">AMECASPLE_035674</name>
</gene>
<reference evidence="1 2" key="1">
    <citation type="submission" date="2021-06" db="EMBL/GenBank/DDBJ databases">
        <authorList>
            <person name="Palmer J.M."/>
        </authorList>
    </citation>
    <scope>NUCLEOTIDE SEQUENCE [LARGE SCALE GENOMIC DNA]</scope>
    <source>
        <strain evidence="1 2">AS_MEX2019</strain>
        <tissue evidence="1">Muscle</tissue>
    </source>
</reference>
<name>A0ABV0XWB9_9TELE</name>
<proteinExistence type="predicted"/>
<comment type="caution">
    <text evidence="1">The sequence shown here is derived from an EMBL/GenBank/DDBJ whole genome shotgun (WGS) entry which is preliminary data.</text>
</comment>
<evidence type="ECO:0000313" key="1">
    <source>
        <dbReference type="EMBL" id="MEQ2285807.1"/>
    </source>
</evidence>
<protein>
    <submittedName>
        <fullName evidence="1">Uncharacterized protein</fullName>
    </submittedName>
</protein>
<keyword evidence="2" id="KW-1185">Reference proteome</keyword>
<accession>A0ABV0XWB9</accession>
<dbReference type="EMBL" id="JAHRIP010014787">
    <property type="protein sequence ID" value="MEQ2285807.1"/>
    <property type="molecule type" value="Genomic_DNA"/>
</dbReference>